<keyword evidence="2" id="KW-1185">Reference proteome</keyword>
<sequence>MPCNALLRRCDEALACQHKSAVRNYTCCDRQINNALAALRTESESTRGAIVMLFLLYTRNIYIYIYIARARVRTPPLYIYVIYIRENIYTYAHLGSMRCERDQQQQYYK</sequence>
<dbReference type="EMBL" id="CADCXV010000580">
    <property type="protein sequence ID" value="CAB0030931.1"/>
    <property type="molecule type" value="Genomic_DNA"/>
</dbReference>
<proteinExistence type="predicted"/>
<organism evidence="1 2">
    <name type="scientific">Trichogramma brassicae</name>
    <dbReference type="NCBI Taxonomy" id="86971"/>
    <lineage>
        <taxon>Eukaryota</taxon>
        <taxon>Metazoa</taxon>
        <taxon>Ecdysozoa</taxon>
        <taxon>Arthropoda</taxon>
        <taxon>Hexapoda</taxon>
        <taxon>Insecta</taxon>
        <taxon>Pterygota</taxon>
        <taxon>Neoptera</taxon>
        <taxon>Endopterygota</taxon>
        <taxon>Hymenoptera</taxon>
        <taxon>Apocrita</taxon>
        <taxon>Proctotrupomorpha</taxon>
        <taxon>Chalcidoidea</taxon>
        <taxon>Trichogrammatidae</taxon>
        <taxon>Trichogramma</taxon>
    </lineage>
</organism>
<protein>
    <submittedName>
        <fullName evidence="1">Uncharacterized protein</fullName>
    </submittedName>
</protein>
<accession>A0A6H5HYP9</accession>
<reference evidence="1 2" key="1">
    <citation type="submission" date="2020-02" db="EMBL/GenBank/DDBJ databases">
        <authorList>
            <person name="Ferguson B K."/>
        </authorList>
    </citation>
    <scope>NUCLEOTIDE SEQUENCE [LARGE SCALE GENOMIC DNA]</scope>
</reference>
<dbReference type="Proteomes" id="UP000479190">
    <property type="component" value="Unassembled WGS sequence"/>
</dbReference>
<evidence type="ECO:0000313" key="2">
    <source>
        <dbReference type="Proteomes" id="UP000479190"/>
    </source>
</evidence>
<gene>
    <name evidence="1" type="ORF">TBRA_LOCUS2915</name>
</gene>
<name>A0A6H5HYP9_9HYME</name>
<evidence type="ECO:0000313" key="1">
    <source>
        <dbReference type="EMBL" id="CAB0030931.1"/>
    </source>
</evidence>
<dbReference type="AlphaFoldDB" id="A0A6H5HYP9"/>